<protein>
    <submittedName>
        <fullName evidence="1">Uncharacterized protein</fullName>
    </submittedName>
</protein>
<name>X0UWM6_9ZZZZ</name>
<dbReference type="AlphaFoldDB" id="X0UWM6"/>
<proteinExistence type="predicted"/>
<organism evidence="1">
    <name type="scientific">marine sediment metagenome</name>
    <dbReference type="NCBI Taxonomy" id="412755"/>
    <lineage>
        <taxon>unclassified sequences</taxon>
        <taxon>metagenomes</taxon>
        <taxon>ecological metagenomes</taxon>
    </lineage>
</organism>
<evidence type="ECO:0000313" key="1">
    <source>
        <dbReference type="EMBL" id="GAG10150.1"/>
    </source>
</evidence>
<feature type="non-terminal residue" evidence="1">
    <location>
        <position position="1"/>
    </location>
</feature>
<feature type="non-terminal residue" evidence="1">
    <location>
        <position position="265"/>
    </location>
</feature>
<dbReference type="Gene3D" id="2.60.40.10">
    <property type="entry name" value="Immunoglobulins"/>
    <property type="match status" value="1"/>
</dbReference>
<dbReference type="EMBL" id="BARS01027278">
    <property type="protein sequence ID" value="GAG10150.1"/>
    <property type="molecule type" value="Genomic_DNA"/>
</dbReference>
<dbReference type="InterPro" id="IPR013783">
    <property type="entry name" value="Ig-like_fold"/>
</dbReference>
<reference evidence="1" key="1">
    <citation type="journal article" date="2014" name="Front. Microbiol.">
        <title>High frequency of phylogenetically diverse reductive dehalogenase-homologous genes in deep subseafloor sedimentary metagenomes.</title>
        <authorList>
            <person name="Kawai M."/>
            <person name="Futagami T."/>
            <person name="Toyoda A."/>
            <person name="Takaki Y."/>
            <person name="Nishi S."/>
            <person name="Hori S."/>
            <person name="Arai W."/>
            <person name="Tsubouchi T."/>
            <person name="Morono Y."/>
            <person name="Uchiyama I."/>
            <person name="Ito T."/>
            <person name="Fujiyama A."/>
            <person name="Inagaki F."/>
            <person name="Takami H."/>
        </authorList>
    </citation>
    <scope>NUCLEOTIDE SEQUENCE</scope>
    <source>
        <strain evidence="1">Expedition CK06-06</strain>
    </source>
</reference>
<comment type="caution">
    <text evidence="1">The sequence shown here is derived from an EMBL/GenBank/DDBJ whole genome shotgun (WGS) entry which is preliminary data.</text>
</comment>
<accession>X0UWM6</accession>
<sequence length="265" mass="30143">STESGVFVVNVTGNVSITEIVNETEAVTNETIEINKTAINESIEINETREVNETVQANETIEVINETIETNKTEEIIEEEPTITKFRNKCEETCRLEGFNDSSYTLVIELENAKLNISSISYTIIKMRNVTNRAPEFKGEIDDITFEHNQSYSLDLKQHFSDADEDNLTYSYGYGENLTIEFEKGIMIVSSRNNFIGENELFITAYDQESSAESNIFLVNVSGEIIREAENVTLNVTEEINITKAKVIEETLRKKERIRVGRPVR</sequence>
<gene>
    <name evidence="1" type="ORF">S01H1_42866</name>
</gene>